<dbReference type="GO" id="GO:0016020">
    <property type="term" value="C:membrane"/>
    <property type="evidence" value="ECO:0007669"/>
    <property type="project" value="UniProtKB-SubCell"/>
</dbReference>
<dbReference type="AlphaFoldDB" id="A0A2G2ZEK2"/>
<evidence type="ECO:0000256" key="3">
    <source>
        <dbReference type="ARBA" id="ARBA00022989"/>
    </source>
</evidence>
<dbReference type="EMBL" id="AYRZ02000006">
    <property type="protein sequence ID" value="PHT80420.1"/>
    <property type="molecule type" value="Genomic_DNA"/>
</dbReference>
<keyword evidence="8" id="KW-1185">Reference proteome</keyword>
<evidence type="ECO:0000313" key="8">
    <source>
        <dbReference type="Proteomes" id="UP000222542"/>
    </source>
</evidence>
<organism evidence="7 8">
    <name type="scientific">Capsicum annuum</name>
    <name type="common">Capsicum pepper</name>
    <dbReference type="NCBI Taxonomy" id="4072"/>
    <lineage>
        <taxon>Eukaryota</taxon>
        <taxon>Viridiplantae</taxon>
        <taxon>Streptophyta</taxon>
        <taxon>Embryophyta</taxon>
        <taxon>Tracheophyta</taxon>
        <taxon>Spermatophyta</taxon>
        <taxon>Magnoliopsida</taxon>
        <taxon>eudicotyledons</taxon>
        <taxon>Gunneridae</taxon>
        <taxon>Pentapetalae</taxon>
        <taxon>asterids</taxon>
        <taxon>lamiids</taxon>
        <taxon>Solanales</taxon>
        <taxon>Solanaceae</taxon>
        <taxon>Solanoideae</taxon>
        <taxon>Capsiceae</taxon>
        <taxon>Capsicum</taxon>
    </lineage>
</organism>
<dbReference type="Gramene" id="PHT80420">
    <property type="protein sequence ID" value="PHT80420"/>
    <property type="gene ID" value="T459_18472"/>
</dbReference>
<proteinExistence type="predicted"/>
<sequence length="251" mass="28612">MLEKGDSKEGQKLLNEGETTLDSMTDIDPLFMQAIIGYHKARQEFAKFYKSALLNLAYTSVKSLSESFKMRLEMDKMALQLFLMKRGGQEIYVGPLGHHSYDLIKHFELMPGVVKINEGYNPATWMLKVTAPAQEMTLGCMACLWKQHWSYWHNPAYTAVRLRFTIFIALVFGTMFWDLGTKVSKSQDLFNVMESMYAVVLFLGVQNASSVQPVVDVERTVFYRERAARMYSAIPYAFGQVNTSSISGRDS</sequence>
<comment type="caution">
    <text evidence="7">The sequence shown here is derived from an EMBL/GenBank/DDBJ whole genome shotgun (WGS) entry which is preliminary data.</text>
</comment>
<dbReference type="PANTHER" id="PTHR48040:SF14">
    <property type="entry name" value="ABC TRANSPORTER DOMAIN-CONTAINING PROTEIN"/>
    <property type="match status" value="1"/>
</dbReference>
<evidence type="ECO:0000256" key="4">
    <source>
        <dbReference type="ARBA" id="ARBA00023136"/>
    </source>
</evidence>
<comment type="subcellular location">
    <subcellularLocation>
        <location evidence="1">Membrane</location>
        <topology evidence="1">Multi-pass membrane protein</topology>
    </subcellularLocation>
</comment>
<gene>
    <name evidence="7" type="ORF">T459_18472</name>
</gene>
<dbReference type="Pfam" id="PF22037">
    <property type="entry name" value="PSD13_N"/>
    <property type="match status" value="1"/>
</dbReference>
<dbReference type="InterPro" id="IPR013525">
    <property type="entry name" value="ABC2_TM"/>
</dbReference>
<dbReference type="GO" id="GO:0140359">
    <property type="term" value="F:ABC-type transporter activity"/>
    <property type="evidence" value="ECO:0007669"/>
    <property type="project" value="InterPro"/>
</dbReference>
<accession>A0A2G2ZEK2</accession>
<dbReference type="PANTHER" id="PTHR48040">
    <property type="entry name" value="PLEIOTROPIC DRUG RESISTANCE PROTEIN 1-LIKE ISOFORM X1"/>
    <property type="match status" value="1"/>
</dbReference>
<keyword evidence="4" id="KW-0472">Membrane</keyword>
<protein>
    <recommendedName>
        <fullName evidence="9">ABC-2 type transporter domain-containing protein</fullName>
    </recommendedName>
</protein>
<keyword evidence="3" id="KW-1133">Transmembrane helix</keyword>
<reference evidence="7 8" key="1">
    <citation type="journal article" date="2014" name="Nat. Genet.">
        <title>Genome sequence of the hot pepper provides insights into the evolution of pungency in Capsicum species.</title>
        <authorList>
            <person name="Kim S."/>
            <person name="Park M."/>
            <person name="Yeom S.I."/>
            <person name="Kim Y.M."/>
            <person name="Lee J.M."/>
            <person name="Lee H.A."/>
            <person name="Seo E."/>
            <person name="Choi J."/>
            <person name="Cheong K."/>
            <person name="Kim K.T."/>
            <person name="Jung K."/>
            <person name="Lee G.W."/>
            <person name="Oh S.K."/>
            <person name="Bae C."/>
            <person name="Kim S.B."/>
            <person name="Lee H.Y."/>
            <person name="Kim S.Y."/>
            <person name="Kim M.S."/>
            <person name="Kang B.C."/>
            <person name="Jo Y.D."/>
            <person name="Yang H.B."/>
            <person name="Jeong H.J."/>
            <person name="Kang W.H."/>
            <person name="Kwon J.K."/>
            <person name="Shin C."/>
            <person name="Lim J.Y."/>
            <person name="Park J.H."/>
            <person name="Huh J.H."/>
            <person name="Kim J.S."/>
            <person name="Kim B.D."/>
            <person name="Cohen O."/>
            <person name="Paran I."/>
            <person name="Suh M.C."/>
            <person name="Lee S.B."/>
            <person name="Kim Y.K."/>
            <person name="Shin Y."/>
            <person name="Noh S.J."/>
            <person name="Park J."/>
            <person name="Seo Y.S."/>
            <person name="Kwon S.Y."/>
            <person name="Kim H.A."/>
            <person name="Park J.M."/>
            <person name="Kim H.J."/>
            <person name="Choi S.B."/>
            <person name="Bosland P.W."/>
            <person name="Reeves G."/>
            <person name="Jo S.H."/>
            <person name="Lee B.W."/>
            <person name="Cho H.T."/>
            <person name="Choi H.S."/>
            <person name="Lee M.S."/>
            <person name="Yu Y."/>
            <person name="Do Choi Y."/>
            <person name="Park B.S."/>
            <person name="van Deynze A."/>
            <person name="Ashrafi H."/>
            <person name="Hill T."/>
            <person name="Kim W.T."/>
            <person name="Pai H.S."/>
            <person name="Ahn H.K."/>
            <person name="Yeam I."/>
            <person name="Giovannoni J.J."/>
            <person name="Rose J.K."/>
            <person name="Sorensen I."/>
            <person name="Lee S.J."/>
            <person name="Kim R.W."/>
            <person name="Choi I.Y."/>
            <person name="Choi B.S."/>
            <person name="Lim J.S."/>
            <person name="Lee Y.H."/>
            <person name="Choi D."/>
        </authorList>
    </citation>
    <scope>NUCLEOTIDE SEQUENCE [LARGE SCALE GENOMIC DNA]</scope>
    <source>
        <strain evidence="8">cv. CM334</strain>
    </source>
</reference>
<name>A0A2G2ZEK2_CAPAN</name>
<dbReference type="Pfam" id="PF01061">
    <property type="entry name" value="ABC2_membrane"/>
    <property type="match status" value="1"/>
</dbReference>
<evidence type="ECO:0008006" key="9">
    <source>
        <dbReference type="Google" id="ProtNLM"/>
    </source>
</evidence>
<feature type="domain" description="ABC-2 type transporter transmembrane" evidence="5">
    <location>
        <begin position="140"/>
        <end position="241"/>
    </location>
</feature>
<evidence type="ECO:0000259" key="5">
    <source>
        <dbReference type="Pfam" id="PF01061"/>
    </source>
</evidence>
<feature type="domain" description="PSD13 N-terminal" evidence="6">
    <location>
        <begin position="2"/>
        <end position="72"/>
    </location>
</feature>
<evidence type="ECO:0000259" key="6">
    <source>
        <dbReference type="Pfam" id="PF22037"/>
    </source>
</evidence>
<evidence type="ECO:0000313" key="7">
    <source>
        <dbReference type="EMBL" id="PHT80420.1"/>
    </source>
</evidence>
<keyword evidence="2" id="KW-0812">Transmembrane</keyword>
<evidence type="ECO:0000256" key="1">
    <source>
        <dbReference type="ARBA" id="ARBA00004141"/>
    </source>
</evidence>
<reference evidence="7 8" key="2">
    <citation type="journal article" date="2017" name="Genome Biol.">
        <title>New reference genome sequences of hot pepper reveal the massive evolution of plant disease-resistance genes by retroduplication.</title>
        <authorList>
            <person name="Kim S."/>
            <person name="Park J."/>
            <person name="Yeom S.I."/>
            <person name="Kim Y.M."/>
            <person name="Seo E."/>
            <person name="Kim K.T."/>
            <person name="Kim M.S."/>
            <person name="Lee J.M."/>
            <person name="Cheong K."/>
            <person name="Shin H.S."/>
            <person name="Kim S.B."/>
            <person name="Han K."/>
            <person name="Lee J."/>
            <person name="Park M."/>
            <person name="Lee H.A."/>
            <person name="Lee H.Y."/>
            <person name="Lee Y."/>
            <person name="Oh S."/>
            <person name="Lee J.H."/>
            <person name="Choi E."/>
            <person name="Choi E."/>
            <person name="Lee S.E."/>
            <person name="Jeon J."/>
            <person name="Kim H."/>
            <person name="Choi G."/>
            <person name="Song H."/>
            <person name="Lee J."/>
            <person name="Lee S.C."/>
            <person name="Kwon J.K."/>
            <person name="Lee H.Y."/>
            <person name="Koo N."/>
            <person name="Hong Y."/>
            <person name="Kim R.W."/>
            <person name="Kang W.H."/>
            <person name="Huh J.H."/>
            <person name="Kang B.C."/>
            <person name="Yang T.J."/>
            <person name="Lee Y.H."/>
            <person name="Bennetzen J.L."/>
            <person name="Choi D."/>
        </authorList>
    </citation>
    <scope>NUCLEOTIDE SEQUENCE [LARGE SCALE GENOMIC DNA]</scope>
    <source>
        <strain evidence="8">cv. CM334</strain>
    </source>
</reference>
<evidence type="ECO:0000256" key="2">
    <source>
        <dbReference type="ARBA" id="ARBA00022692"/>
    </source>
</evidence>
<dbReference type="InterPro" id="IPR054179">
    <property type="entry name" value="PSD13_N"/>
</dbReference>
<dbReference type="Proteomes" id="UP000222542">
    <property type="component" value="Unassembled WGS sequence"/>
</dbReference>